<dbReference type="AlphaFoldDB" id="A0A7W8E4V9"/>
<reference evidence="3 4" key="1">
    <citation type="submission" date="2020-08" db="EMBL/GenBank/DDBJ databases">
        <title>Genomic Encyclopedia of Type Strains, Phase IV (KMG-V): Genome sequencing to study the core and pangenomes of soil and plant-associated prokaryotes.</title>
        <authorList>
            <person name="Whitman W."/>
        </authorList>
    </citation>
    <scope>NUCLEOTIDE SEQUENCE [LARGE SCALE GENOMIC DNA]</scope>
    <source>
        <strain evidence="3 4">M8UP14</strain>
    </source>
</reference>
<dbReference type="Gene3D" id="3.30.70.60">
    <property type="match status" value="1"/>
</dbReference>
<gene>
    <name evidence="3" type="ORF">HDF16_003750</name>
</gene>
<keyword evidence="2" id="KW-1133">Transmembrane helix</keyword>
<evidence type="ECO:0008006" key="5">
    <source>
        <dbReference type="Google" id="ProtNLM"/>
    </source>
</evidence>
<comment type="caution">
    <text evidence="3">The sequence shown here is derived from an EMBL/GenBank/DDBJ whole genome shotgun (WGS) entry which is preliminary data.</text>
</comment>
<keyword evidence="2" id="KW-0812">Transmembrane</keyword>
<accession>A0A7W8E4V9</accession>
<sequence>MSARAEGVVVKRPRFGGALSGRAGLGVAVERTRGALTALNLHFAGVALLVLLNVYLLIHMAFLWQTANSQDANAVAQEKVRLQTAKIAAAPLDGLDGKLQTSTADANEFYQSRLPYAGSQVVMEVGALAKKQNAKMTRVQYGYTPLYLDGTAPGPDVVPSVTEMRMDASFTGEYRSLVQLVNELERDRMFFLITGVTLTGQQSGTVSLRMKLTTYVRPPRGDEKAGPLPEDSKDDEAVGAAAGGTAQ</sequence>
<dbReference type="EMBL" id="JACHIP010000005">
    <property type="protein sequence ID" value="MBB5059027.1"/>
    <property type="molecule type" value="Genomic_DNA"/>
</dbReference>
<evidence type="ECO:0000313" key="3">
    <source>
        <dbReference type="EMBL" id="MBB5059027.1"/>
    </source>
</evidence>
<dbReference type="InterPro" id="IPR014717">
    <property type="entry name" value="Transl_elong_EF1B/ribsomal_bS6"/>
</dbReference>
<feature type="region of interest" description="Disordered" evidence="1">
    <location>
        <begin position="217"/>
        <end position="247"/>
    </location>
</feature>
<proteinExistence type="predicted"/>
<dbReference type="RefSeq" id="WP_184219785.1">
    <property type="nucleotide sequence ID" value="NZ_JACHIP010000005.1"/>
</dbReference>
<dbReference type="Proteomes" id="UP000540989">
    <property type="component" value="Unassembled WGS sequence"/>
</dbReference>
<keyword evidence="2" id="KW-0472">Membrane</keyword>
<name>A0A7W8E4V9_9BACT</name>
<evidence type="ECO:0000256" key="1">
    <source>
        <dbReference type="SAM" id="MobiDB-lite"/>
    </source>
</evidence>
<organism evidence="3 4">
    <name type="scientific">Granulicella aggregans</name>
    <dbReference type="NCBI Taxonomy" id="474949"/>
    <lineage>
        <taxon>Bacteria</taxon>
        <taxon>Pseudomonadati</taxon>
        <taxon>Acidobacteriota</taxon>
        <taxon>Terriglobia</taxon>
        <taxon>Terriglobales</taxon>
        <taxon>Acidobacteriaceae</taxon>
        <taxon>Granulicella</taxon>
    </lineage>
</organism>
<evidence type="ECO:0000313" key="4">
    <source>
        <dbReference type="Proteomes" id="UP000540989"/>
    </source>
</evidence>
<evidence type="ECO:0000256" key="2">
    <source>
        <dbReference type="SAM" id="Phobius"/>
    </source>
</evidence>
<keyword evidence="4" id="KW-1185">Reference proteome</keyword>
<protein>
    <recommendedName>
        <fullName evidence="5">Type IV pilus assembly protein PilO</fullName>
    </recommendedName>
</protein>
<feature type="transmembrane region" description="Helical" evidence="2">
    <location>
        <begin position="41"/>
        <end position="64"/>
    </location>
</feature>